<keyword evidence="5" id="KW-0297">G-protein coupled receptor</keyword>
<evidence type="ECO:0000256" key="4">
    <source>
        <dbReference type="ARBA" id="ARBA00022989"/>
    </source>
</evidence>
<proteinExistence type="predicted"/>
<feature type="transmembrane region" description="Helical" evidence="8">
    <location>
        <begin position="214"/>
        <end position="232"/>
    </location>
</feature>
<evidence type="ECO:0000313" key="10">
    <source>
        <dbReference type="WBParaSite" id="SMUV_0001015201-mRNA-1"/>
    </source>
</evidence>
<keyword evidence="6 8" id="KW-0472">Membrane</keyword>
<evidence type="ECO:0000313" key="9">
    <source>
        <dbReference type="Proteomes" id="UP000046393"/>
    </source>
</evidence>
<feature type="transmembrane region" description="Helical" evidence="8">
    <location>
        <begin position="182"/>
        <end position="202"/>
    </location>
</feature>
<keyword evidence="9" id="KW-1185">Reference proteome</keyword>
<accession>A0A0N5AYV0</accession>
<feature type="transmembrane region" description="Helical" evidence="8">
    <location>
        <begin position="90"/>
        <end position="116"/>
    </location>
</feature>
<dbReference type="AlphaFoldDB" id="A0A0N5AYV0"/>
<dbReference type="Proteomes" id="UP000046393">
    <property type="component" value="Unplaced"/>
</dbReference>
<sequence length="429" mass="48596">MYLELAQPDSFIFGNRLFEQTSATELFASATSILAGVSVFPTEKIATRIFKNEDEEYNNVNSFCEAEINNQIKDAGDAITLLADNFSKAVIPLVSAGTVTNLILTLLIVWQLFFVGESTKNRYLFLLCRATVDTITCLTMLIVLAHRRRNPNQGSFVKAADETEVFVPYGSPILSAFVQFNFWMLCSTYALLSLITFIAVRLPFFYRKWVTTRFCCILLFCSTLVGIGYSVLNYELGTTPFLTMELDRPQLLISYTPLGNPKLVLYIAIGNAIFILTIWIIVFAQYIGVLVILIRLRSKRSDNRYRAHWNSSLRLSLSILIWSLMCALMIAAVISPPLWNEKNTRWLNNYNNLTDPSNRVDLLCKEMASIATSLYALITVSVSAESLWLGRLVLDPFLCVCTDRHLRAFCAGNLKRFSTFRLSTEREPL</sequence>
<reference evidence="10" key="1">
    <citation type="submission" date="2017-02" db="UniProtKB">
        <authorList>
            <consortium name="WormBaseParasite"/>
        </authorList>
    </citation>
    <scope>IDENTIFICATION</scope>
</reference>
<name>A0A0N5AYV0_9BILA</name>
<protein>
    <submittedName>
        <fullName evidence="10">G_PROTEIN_RECEP_F1_2 domain-containing protein</fullName>
    </submittedName>
</protein>
<evidence type="ECO:0000256" key="8">
    <source>
        <dbReference type="SAM" id="Phobius"/>
    </source>
</evidence>
<organism evidence="9 10">
    <name type="scientific">Syphacia muris</name>
    <dbReference type="NCBI Taxonomy" id="451379"/>
    <lineage>
        <taxon>Eukaryota</taxon>
        <taxon>Metazoa</taxon>
        <taxon>Ecdysozoa</taxon>
        <taxon>Nematoda</taxon>
        <taxon>Chromadorea</taxon>
        <taxon>Rhabditida</taxon>
        <taxon>Spirurina</taxon>
        <taxon>Oxyuridomorpha</taxon>
        <taxon>Oxyuroidea</taxon>
        <taxon>Oxyuridae</taxon>
        <taxon>Syphacia</taxon>
    </lineage>
</organism>
<evidence type="ECO:0000256" key="5">
    <source>
        <dbReference type="ARBA" id="ARBA00023040"/>
    </source>
</evidence>
<evidence type="ECO:0000256" key="6">
    <source>
        <dbReference type="ARBA" id="ARBA00023136"/>
    </source>
</evidence>
<dbReference type="SUPFAM" id="SSF81321">
    <property type="entry name" value="Family A G protein-coupled receptor-like"/>
    <property type="match status" value="1"/>
</dbReference>
<evidence type="ECO:0000256" key="3">
    <source>
        <dbReference type="ARBA" id="ARBA00022692"/>
    </source>
</evidence>
<dbReference type="Gene3D" id="1.20.1070.10">
    <property type="entry name" value="Rhodopsin 7-helix transmembrane proteins"/>
    <property type="match status" value="1"/>
</dbReference>
<keyword evidence="7" id="KW-0807">Transducer</keyword>
<feature type="transmembrane region" description="Helical" evidence="8">
    <location>
        <begin position="263"/>
        <end position="294"/>
    </location>
</feature>
<dbReference type="GO" id="GO:0005886">
    <property type="term" value="C:plasma membrane"/>
    <property type="evidence" value="ECO:0007669"/>
    <property type="project" value="UniProtKB-SubCell"/>
</dbReference>
<keyword evidence="2" id="KW-1003">Cell membrane</keyword>
<keyword evidence="5" id="KW-0675">Receptor</keyword>
<evidence type="ECO:0000256" key="2">
    <source>
        <dbReference type="ARBA" id="ARBA00022475"/>
    </source>
</evidence>
<feature type="transmembrane region" description="Helical" evidence="8">
    <location>
        <begin position="315"/>
        <end position="339"/>
    </location>
</feature>
<dbReference type="InterPro" id="IPR040435">
    <property type="entry name" value="Put_GPCR_Chromadorea"/>
</dbReference>
<dbReference type="PANTHER" id="PTHR37441">
    <property type="entry name" value="PROTEIN CBG16518"/>
    <property type="match status" value="1"/>
</dbReference>
<evidence type="ECO:0000256" key="1">
    <source>
        <dbReference type="ARBA" id="ARBA00004651"/>
    </source>
</evidence>
<dbReference type="PANTHER" id="PTHR37441:SF6">
    <property type="entry name" value="G-PROTEIN COUPLED RECEPTORS FAMILY 1 PROFILE DOMAIN-CONTAINING PROTEIN"/>
    <property type="match status" value="1"/>
</dbReference>
<keyword evidence="4 8" id="KW-1133">Transmembrane helix</keyword>
<comment type="subcellular location">
    <subcellularLocation>
        <location evidence="1">Cell membrane</location>
        <topology evidence="1">Multi-pass membrane protein</topology>
    </subcellularLocation>
</comment>
<dbReference type="GO" id="GO:0004930">
    <property type="term" value="F:G protein-coupled receptor activity"/>
    <property type="evidence" value="ECO:0007669"/>
    <property type="project" value="UniProtKB-KW"/>
</dbReference>
<keyword evidence="3 8" id="KW-0812">Transmembrane</keyword>
<feature type="transmembrane region" description="Helical" evidence="8">
    <location>
        <begin position="123"/>
        <end position="145"/>
    </location>
</feature>
<evidence type="ECO:0000256" key="7">
    <source>
        <dbReference type="ARBA" id="ARBA00023224"/>
    </source>
</evidence>
<dbReference type="WBParaSite" id="SMUV_0001015201-mRNA-1">
    <property type="protein sequence ID" value="SMUV_0001015201-mRNA-1"/>
    <property type="gene ID" value="SMUV_0001015201"/>
</dbReference>